<dbReference type="AlphaFoldDB" id="A0A8E0VF16"/>
<dbReference type="EMBL" id="LUCM01010995">
    <property type="protein sequence ID" value="KAA0184641.1"/>
    <property type="molecule type" value="Genomic_DNA"/>
</dbReference>
<organism evidence="1 2">
    <name type="scientific">Fasciolopsis buskii</name>
    <dbReference type="NCBI Taxonomy" id="27845"/>
    <lineage>
        <taxon>Eukaryota</taxon>
        <taxon>Metazoa</taxon>
        <taxon>Spiralia</taxon>
        <taxon>Lophotrochozoa</taxon>
        <taxon>Platyhelminthes</taxon>
        <taxon>Trematoda</taxon>
        <taxon>Digenea</taxon>
        <taxon>Plagiorchiida</taxon>
        <taxon>Echinostomata</taxon>
        <taxon>Echinostomatoidea</taxon>
        <taxon>Fasciolidae</taxon>
        <taxon>Fasciolopsis</taxon>
    </lineage>
</organism>
<proteinExistence type="predicted"/>
<dbReference type="Proteomes" id="UP000728185">
    <property type="component" value="Unassembled WGS sequence"/>
</dbReference>
<evidence type="ECO:0000313" key="1">
    <source>
        <dbReference type="EMBL" id="KAA0184641.1"/>
    </source>
</evidence>
<name>A0A8E0VF16_9TREM</name>
<reference evidence="1" key="1">
    <citation type="submission" date="2019-05" db="EMBL/GenBank/DDBJ databases">
        <title>Annotation for the trematode Fasciolopsis buski.</title>
        <authorList>
            <person name="Choi Y.-J."/>
        </authorList>
    </citation>
    <scope>NUCLEOTIDE SEQUENCE</scope>
    <source>
        <strain evidence="1">HT</strain>
        <tissue evidence="1">Whole worm</tissue>
    </source>
</reference>
<sequence>MVMVNLAHVHPDAANRFNRITALGSNAYFQQKLRNQLPNIVPFGENEVNAVHLQHQRQQQQRPLMQYTVSIKPKLLLQLIFDTKSNNGNGSLPIY</sequence>
<evidence type="ECO:0000313" key="2">
    <source>
        <dbReference type="Proteomes" id="UP000728185"/>
    </source>
</evidence>
<accession>A0A8E0VF16</accession>
<dbReference type="OrthoDB" id="6277917at2759"/>
<comment type="caution">
    <text evidence="1">The sequence shown here is derived from an EMBL/GenBank/DDBJ whole genome shotgun (WGS) entry which is preliminary data.</text>
</comment>
<keyword evidence="2" id="KW-1185">Reference proteome</keyword>
<protein>
    <submittedName>
        <fullName evidence="1">Uncharacterized protein</fullName>
    </submittedName>
</protein>
<gene>
    <name evidence="1" type="ORF">FBUS_06181</name>
</gene>